<name>A0A2P6FC29_9MOLU</name>
<evidence type="ECO:0000313" key="1">
    <source>
        <dbReference type="EMBL" id="PQM30992.1"/>
    </source>
</evidence>
<comment type="caution">
    <text evidence="1">The sequence shown here is derived from an EMBL/GenBank/DDBJ whole genome shotgun (WGS) entry which is preliminary data.</text>
</comment>
<dbReference type="InterPro" id="IPR022160">
    <property type="entry name" value="Phage_1-C74_Orf1"/>
</dbReference>
<dbReference type="Pfam" id="PF12461">
    <property type="entry name" value="DUF3688"/>
    <property type="match status" value="1"/>
</dbReference>
<sequence length="221" mass="25629">MLIGTASVQVRNSSHYDPTKADDLSKIKFDNYSYNFQDFNINKIRNWIIDNVQNYLIKYNYLNIALNVDYGISGDGIPEQDPITHHNTPGNLSDSLLQKFLDTTQGKTNLLITVYADDASDLAVGSKWKFIPSGTEVEEDNKEYIVIYGDQVQKWRIIKTNAKDINHRWMWSTHAKIYCWDGLNELEMPEINKNTGNVIFWTDNEYQNTRSFLLKYINAIV</sequence>
<organism evidence="1 2">
    <name type="scientific">Spiroplasma poulsonii</name>
    <dbReference type="NCBI Taxonomy" id="2138"/>
    <lineage>
        <taxon>Bacteria</taxon>
        <taxon>Bacillati</taxon>
        <taxon>Mycoplasmatota</taxon>
        <taxon>Mollicutes</taxon>
        <taxon>Entomoplasmatales</taxon>
        <taxon>Spiroplasmataceae</taxon>
        <taxon>Spiroplasma</taxon>
    </lineage>
</organism>
<dbReference type="EMBL" id="JTLV02000001">
    <property type="protein sequence ID" value="PQM30992.1"/>
    <property type="molecule type" value="Genomic_DNA"/>
</dbReference>
<evidence type="ECO:0000313" key="2">
    <source>
        <dbReference type="Proteomes" id="UP000031565"/>
    </source>
</evidence>
<accession>A0A2P6FC29</accession>
<protein>
    <submittedName>
        <fullName evidence="1">Uncharacterized protein</fullName>
    </submittedName>
</protein>
<dbReference type="Proteomes" id="UP000031565">
    <property type="component" value="Unassembled WGS sequence"/>
</dbReference>
<reference evidence="1 2" key="1">
    <citation type="journal article" date="2015" name="MBio">
        <title>Genome sequence of the Drosophila melanogaster male-killing Spiroplasma strain MSRO endosymbiont.</title>
        <authorList>
            <person name="Paredes J.C."/>
            <person name="Herren J.K."/>
            <person name="Schupfer F."/>
            <person name="Marin R."/>
            <person name="Claverol S."/>
            <person name="Kuo C.H."/>
            <person name="Lemaitre B."/>
            <person name="Beven L."/>
        </authorList>
    </citation>
    <scope>NUCLEOTIDE SEQUENCE [LARGE SCALE GENOMIC DNA]</scope>
    <source>
        <strain evidence="1 2">MSRO</strain>
    </source>
</reference>
<gene>
    <name evidence="1" type="ORF">SMSRO_SF007880</name>
</gene>
<keyword evidence="2" id="KW-1185">Reference proteome</keyword>
<dbReference type="AlphaFoldDB" id="A0A2P6FC29"/>
<proteinExistence type="predicted"/>